<gene>
    <name evidence="1" type="ORF">LOK49_LG10G00948</name>
</gene>
<accession>A0ACC0GGG2</accession>
<sequence length="160" mass="17710">MLCFSLNVLASSFVDLVIEFDLKVTLLKGLRQELIGIDEQVLSHLLYLMRIAEKTVQRRVALALANLCFAEDQRTIFIDNNGMPFSRLTFDIIEAVVPIDFICLYHLCAGLELRLGLLGSMNLKQQLDGLANKATTLFPIDAAPLSLTPQAPLLLIHTAG</sequence>
<name>A0ACC0GGG2_9ERIC</name>
<organism evidence="1 2">
    <name type="scientific">Camellia lanceoleosa</name>
    <dbReference type="NCBI Taxonomy" id="1840588"/>
    <lineage>
        <taxon>Eukaryota</taxon>
        <taxon>Viridiplantae</taxon>
        <taxon>Streptophyta</taxon>
        <taxon>Embryophyta</taxon>
        <taxon>Tracheophyta</taxon>
        <taxon>Spermatophyta</taxon>
        <taxon>Magnoliopsida</taxon>
        <taxon>eudicotyledons</taxon>
        <taxon>Gunneridae</taxon>
        <taxon>Pentapetalae</taxon>
        <taxon>asterids</taxon>
        <taxon>Ericales</taxon>
        <taxon>Theaceae</taxon>
        <taxon>Camellia</taxon>
    </lineage>
</organism>
<comment type="caution">
    <text evidence="1">The sequence shown here is derived from an EMBL/GenBank/DDBJ whole genome shotgun (WGS) entry which is preliminary data.</text>
</comment>
<protein>
    <submittedName>
        <fullName evidence="1">ARM REPEAT PROTEIN INTERACTING WITH ABF2</fullName>
    </submittedName>
</protein>
<proteinExistence type="predicted"/>
<reference evidence="1 2" key="1">
    <citation type="journal article" date="2022" name="Plant J.">
        <title>Chromosome-level genome of Camellia lanceoleosa provides a valuable resource for understanding genome evolution and self-incompatibility.</title>
        <authorList>
            <person name="Gong W."/>
            <person name="Xiao S."/>
            <person name="Wang L."/>
            <person name="Liao Z."/>
            <person name="Chang Y."/>
            <person name="Mo W."/>
            <person name="Hu G."/>
            <person name="Li W."/>
            <person name="Zhao G."/>
            <person name="Zhu H."/>
            <person name="Hu X."/>
            <person name="Ji K."/>
            <person name="Xiang X."/>
            <person name="Song Q."/>
            <person name="Yuan D."/>
            <person name="Jin S."/>
            <person name="Zhang L."/>
        </authorList>
    </citation>
    <scope>NUCLEOTIDE SEQUENCE [LARGE SCALE GENOMIC DNA]</scope>
    <source>
        <strain evidence="1">SQ_2022a</strain>
    </source>
</reference>
<evidence type="ECO:0000313" key="1">
    <source>
        <dbReference type="EMBL" id="KAI7999151.1"/>
    </source>
</evidence>
<dbReference type="EMBL" id="CM045767">
    <property type="protein sequence ID" value="KAI7999151.1"/>
    <property type="molecule type" value="Genomic_DNA"/>
</dbReference>
<dbReference type="Proteomes" id="UP001060215">
    <property type="component" value="Chromosome 10"/>
</dbReference>
<evidence type="ECO:0000313" key="2">
    <source>
        <dbReference type="Proteomes" id="UP001060215"/>
    </source>
</evidence>
<keyword evidence="2" id="KW-1185">Reference proteome</keyword>